<reference evidence="1 2" key="1">
    <citation type="submission" date="2018-10" db="EMBL/GenBank/DDBJ databases">
        <title>Genomic Encyclopedia of Archaeal and Bacterial Type Strains, Phase II (KMG-II): from individual species to whole genera.</title>
        <authorList>
            <person name="Goeker M."/>
        </authorList>
    </citation>
    <scope>NUCLEOTIDE SEQUENCE [LARGE SCALE GENOMIC DNA]</scope>
    <source>
        <strain evidence="1 2">DSM 235</strain>
    </source>
</reference>
<sequence length="99" mass="10367">MSTVGVSPKTGLTCRDLDGELIVLDASGGFVHQLNPTGALIWALLDQGVSVPAIADRLAETFELDATNVDQDVKRFIADLERVGLLENSTSGESVNGPG</sequence>
<dbReference type="EMBL" id="RBXL01000001">
    <property type="protein sequence ID" value="RKT47485.1"/>
    <property type="molecule type" value="Genomic_DNA"/>
</dbReference>
<comment type="caution">
    <text evidence="1">The sequence shown here is derived from an EMBL/GenBank/DDBJ whole genome shotgun (WGS) entry which is preliminary data.</text>
</comment>
<name>A0A495VGB5_9GAMM</name>
<dbReference type="OrthoDB" id="5771032at2"/>
<dbReference type="Gene3D" id="1.10.10.1150">
    <property type="entry name" value="Coenzyme PQQ synthesis protein D (PqqD)"/>
    <property type="match status" value="1"/>
</dbReference>
<gene>
    <name evidence="1" type="ORF">BDD21_5074</name>
</gene>
<proteinExistence type="predicted"/>
<protein>
    <submittedName>
        <fullName evidence="1">PqqD family protein of HPr-rel-A system</fullName>
    </submittedName>
</protein>
<keyword evidence="2" id="KW-1185">Reference proteome</keyword>
<evidence type="ECO:0000313" key="1">
    <source>
        <dbReference type="EMBL" id="RKT47485.1"/>
    </source>
</evidence>
<accession>A0A495VGB5</accession>
<dbReference type="AlphaFoldDB" id="A0A495VGB5"/>
<dbReference type="InterPro" id="IPR041881">
    <property type="entry name" value="PqqD_sf"/>
</dbReference>
<dbReference type="InterPro" id="IPR008792">
    <property type="entry name" value="PQQD"/>
</dbReference>
<dbReference type="InterPro" id="IPR027599">
    <property type="entry name" value="PqqD-rel_X"/>
</dbReference>
<dbReference type="Proteomes" id="UP000274556">
    <property type="component" value="Unassembled WGS sequence"/>
</dbReference>
<evidence type="ECO:0000313" key="2">
    <source>
        <dbReference type="Proteomes" id="UP000274556"/>
    </source>
</evidence>
<dbReference type="NCBIfam" id="TIGR04353">
    <property type="entry name" value="PqqD_rel_X"/>
    <property type="match status" value="1"/>
</dbReference>
<dbReference type="Pfam" id="PF05402">
    <property type="entry name" value="PqqD"/>
    <property type="match status" value="1"/>
</dbReference>
<dbReference type="RefSeq" id="WP_120799446.1">
    <property type="nucleotide sequence ID" value="NZ_RBXL01000001.1"/>
</dbReference>
<organism evidence="1 2">
    <name type="scientific">Thiocapsa rosea</name>
    <dbReference type="NCBI Taxonomy" id="69360"/>
    <lineage>
        <taxon>Bacteria</taxon>
        <taxon>Pseudomonadati</taxon>
        <taxon>Pseudomonadota</taxon>
        <taxon>Gammaproteobacteria</taxon>
        <taxon>Chromatiales</taxon>
        <taxon>Chromatiaceae</taxon>
        <taxon>Thiocapsa</taxon>
    </lineage>
</organism>